<sequence length="111" mass="12608">MSETLEGAGFFFFSPLATVRKKRKEEQCVNFRPAPESTVAFSGDIFKECVQRRRTERRANKRHCSANDKVGVAKPTIGELVVDGEKKELSRCRSARRDMGPEESARFRLIA</sequence>
<keyword evidence="3" id="KW-1185">Reference proteome</keyword>
<proteinExistence type="predicted"/>
<dbReference type="AlphaFoldDB" id="A0AAV4P2P5"/>
<evidence type="ECO:0000313" key="2">
    <source>
        <dbReference type="EMBL" id="GIX91435.1"/>
    </source>
</evidence>
<evidence type="ECO:0000313" key="3">
    <source>
        <dbReference type="Proteomes" id="UP001054945"/>
    </source>
</evidence>
<protein>
    <submittedName>
        <fullName evidence="2">Uncharacterized protein</fullName>
    </submittedName>
</protein>
<dbReference type="EMBL" id="BPLR01004026">
    <property type="protein sequence ID" value="GIX91435.1"/>
    <property type="molecule type" value="Genomic_DNA"/>
</dbReference>
<gene>
    <name evidence="2" type="ORF">CEXT_335101</name>
</gene>
<reference evidence="2 3" key="1">
    <citation type="submission" date="2021-06" db="EMBL/GenBank/DDBJ databases">
        <title>Caerostris extrusa draft genome.</title>
        <authorList>
            <person name="Kono N."/>
            <person name="Arakawa K."/>
        </authorList>
    </citation>
    <scope>NUCLEOTIDE SEQUENCE [LARGE SCALE GENOMIC DNA]</scope>
</reference>
<feature type="region of interest" description="Disordered" evidence="1">
    <location>
        <begin position="92"/>
        <end position="111"/>
    </location>
</feature>
<name>A0AAV4P2P5_CAEEX</name>
<dbReference type="Proteomes" id="UP001054945">
    <property type="component" value="Unassembled WGS sequence"/>
</dbReference>
<accession>A0AAV4P2P5</accession>
<evidence type="ECO:0000256" key="1">
    <source>
        <dbReference type="SAM" id="MobiDB-lite"/>
    </source>
</evidence>
<organism evidence="2 3">
    <name type="scientific">Caerostris extrusa</name>
    <name type="common">Bark spider</name>
    <name type="synonym">Caerostris bankana</name>
    <dbReference type="NCBI Taxonomy" id="172846"/>
    <lineage>
        <taxon>Eukaryota</taxon>
        <taxon>Metazoa</taxon>
        <taxon>Ecdysozoa</taxon>
        <taxon>Arthropoda</taxon>
        <taxon>Chelicerata</taxon>
        <taxon>Arachnida</taxon>
        <taxon>Araneae</taxon>
        <taxon>Araneomorphae</taxon>
        <taxon>Entelegynae</taxon>
        <taxon>Araneoidea</taxon>
        <taxon>Araneidae</taxon>
        <taxon>Caerostris</taxon>
    </lineage>
</organism>
<comment type="caution">
    <text evidence="2">The sequence shown here is derived from an EMBL/GenBank/DDBJ whole genome shotgun (WGS) entry which is preliminary data.</text>
</comment>